<keyword evidence="7" id="KW-1185">Reference proteome</keyword>
<dbReference type="Pfam" id="PF00440">
    <property type="entry name" value="TetR_N"/>
    <property type="match status" value="1"/>
</dbReference>
<accession>A0ABS8P618</accession>
<dbReference type="PANTHER" id="PTHR30055">
    <property type="entry name" value="HTH-TYPE TRANSCRIPTIONAL REGULATOR RUTR"/>
    <property type="match status" value="1"/>
</dbReference>
<dbReference type="PANTHER" id="PTHR30055:SF234">
    <property type="entry name" value="HTH-TYPE TRANSCRIPTIONAL REGULATOR BETI"/>
    <property type="match status" value="1"/>
</dbReference>
<dbReference type="InterPro" id="IPR001647">
    <property type="entry name" value="HTH_TetR"/>
</dbReference>
<evidence type="ECO:0000256" key="2">
    <source>
        <dbReference type="ARBA" id="ARBA00023125"/>
    </source>
</evidence>
<dbReference type="EMBL" id="JAJNDB010000001">
    <property type="protein sequence ID" value="MCD2193710.1"/>
    <property type="molecule type" value="Genomic_DNA"/>
</dbReference>
<dbReference type="RefSeq" id="WP_230732259.1">
    <property type="nucleotide sequence ID" value="NZ_JAJNDB010000001.1"/>
</dbReference>
<dbReference type="SUPFAM" id="SSF48498">
    <property type="entry name" value="Tetracyclin repressor-like, C-terminal domain"/>
    <property type="match status" value="1"/>
</dbReference>
<comment type="caution">
    <text evidence="6">The sequence shown here is derived from an EMBL/GenBank/DDBJ whole genome shotgun (WGS) entry which is preliminary data.</text>
</comment>
<feature type="DNA-binding region" description="H-T-H motif" evidence="4">
    <location>
        <begin position="30"/>
        <end position="49"/>
    </location>
</feature>
<dbReference type="Gene3D" id="1.10.357.10">
    <property type="entry name" value="Tetracycline Repressor, domain 2"/>
    <property type="match status" value="1"/>
</dbReference>
<dbReference type="PRINTS" id="PR00455">
    <property type="entry name" value="HTHTETR"/>
</dbReference>
<dbReference type="PROSITE" id="PS50977">
    <property type="entry name" value="HTH_TETR_2"/>
    <property type="match status" value="1"/>
</dbReference>
<keyword evidence="1" id="KW-0805">Transcription regulation</keyword>
<evidence type="ECO:0000313" key="6">
    <source>
        <dbReference type="EMBL" id="MCD2193710.1"/>
    </source>
</evidence>
<protein>
    <submittedName>
        <fullName evidence="6">TetR/AcrR family transcriptional regulator helix-turn-helix transcriptional regulator</fullName>
    </submittedName>
</protein>
<evidence type="ECO:0000259" key="5">
    <source>
        <dbReference type="PROSITE" id="PS50977"/>
    </source>
</evidence>
<gene>
    <name evidence="6" type="ORF">LQ327_10010</name>
</gene>
<feature type="domain" description="HTH tetR-type" evidence="5">
    <location>
        <begin position="8"/>
        <end position="67"/>
    </location>
</feature>
<evidence type="ECO:0000256" key="3">
    <source>
        <dbReference type="ARBA" id="ARBA00023163"/>
    </source>
</evidence>
<dbReference type="SUPFAM" id="SSF46689">
    <property type="entry name" value="Homeodomain-like"/>
    <property type="match status" value="1"/>
</dbReference>
<dbReference type="Proteomes" id="UP001199469">
    <property type="component" value="Unassembled WGS sequence"/>
</dbReference>
<keyword evidence="2 4" id="KW-0238">DNA-binding</keyword>
<evidence type="ECO:0000256" key="4">
    <source>
        <dbReference type="PROSITE-ProRule" id="PRU00335"/>
    </source>
</evidence>
<sequence length="186" mass="19591">MPLRADARANRAALLTSAARLFTDQGPDVALDAIARDAGVSIATLYRHFPSREALIAEAYGAEIAALGEVDLAEGTAADALTRWLARFVEYARTKRALGDLVHALPEGSSPPAREVIVDALERILAAGARDGSLTTDQDAQDVLALLAGLWTLPDGPEWPARAGRLARFVVAGLKSSDSLTGQPPL</sequence>
<dbReference type="InterPro" id="IPR049445">
    <property type="entry name" value="TetR_SbtR-like_C"/>
</dbReference>
<dbReference type="InterPro" id="IPR036271">
    <property type="entry name" value="Tet_transcr_reg_TetR-rel_C_sf"/>
</dbReference>
<dbReference type="Pfam" id="PF21597">
    <property type="entry name" value="TetR_C_43"/>
    <property type="match status" value="1"/>
</dbReference>
<reference evidence="6 7" key="1">
    <citation type="submission" date="2021-11" db="EMBL/GenBank/DDBJ databases">
        <title>Draft genome sequence of Actinomycetospora sp. SF1 isolated from the rhizosphere soil.</title>
        <authorList>
            <person name="Duangmal K."/>
            <person name="Chantavorakit T."/>
        </authorList>
    </citation>
    <scope>NUCLEOTIDE SEQUENCE [LARGE SCALE GENOMIC DNA]</scope>
    <source>
        <strain evidence="6 7">TBRC 5722</strain>
    </source>
</reference>
<keyword evidence="3" id="KW-0804">Transcription</keyword>
<organism evidence="6 7">
    <name type="scientific">Actinomycetospora endophytica</name>
    <dbReference type="NCBI Taxonomy" id="2291215"/>
    <lineage>
        <taxon>Bacteria</taxon>
        <taxon>Bacillati</taxon>
        <taxon>Actinomycetota</taxon>
        <taxon>Actinomycetes</taxon>
        <taxon>Pseudonocardiales</taxon>
        <taxon>Pseudonocardiaceae</taxon>
        <taxon>Actinomycetospora</taxon>
    </lineage>
</organism>
<evidence type="ECO:0000313" key="7">
    <source>
        <dbReference type="Proteomes" id="UP001199469"/>
    </source>
</evidence>
<dbReference type="InterPro" id="IPR050109">
    <property type="entry name" value="HTH-type_TetR-like_transc_reg"/>
</dbReference>
<dbReference type="InterPro" id="IPR009057">
    <property type="entry name" value="Homeodomain-like_sf"/>
</dbReference>
<name>A0ABS8P618_9PSEU</name>
<proteinExistence type="predicted"/>
<evidence type="ECO:0000256" key="1">
    <source>
        <dbReference type="ARBA" id="ARBA00023015"/>
    </source>
</evidence>